<sequence>MPPIRTFQDAPLHPEGVTPKTAEAEGQSGSVPASNVVPAPTRTIPQPASQSTGPPPPQPGARPIPGPAPTSSSHGGPAPPMPGANPNYTPSVTATVTTTTTSAVPPPEQLNIPPPSSNYTPTKSTSSAPPPPRTGQVQSPTRIDFGASPVSPVRDSTDNERHSLEHPPGYVQNPYASDGTAVERARLEATAMNDKNESVWGAVKSAATEVGKYAQKVEHDAWQWIDGKASK</sequence>
<feature type="compositionally biased region" description="Low complexity" evidence="1">
    <location>
        <begin position="84"/>
        <end position="103"/>
    </location>
</feature>
<dbReference type="OrthoDB" id="5385910at2759"/>
<feature type="compositionally biased region" description="Basic and acidic residues" evidence="1">
    <location>
        <begin position="155"/>
        <end position="165"/>
    </location>
</feature>
<reference evidence="2" key="1">
    <citation type="journal article" date="2020" name="Stud. Mycol.">
        <title>101 Dothideomycetes genomes: a test case for predicting lifestyles and emergence of pathogens.</title>
        <authorList>
            <person name="Haridas S."/>
            <person name="Albert R."/>
            <person name="Binder M."/>
            <person name="Bloem J."/>
            <person name="Labutti K."/>
            <person name="Salamov A."/>
            <person name="Andreopoulos B."/>
            <person name="Baker S."/>
            <person name="Barry K."/>
            <person name="Bills G."/>
            <person name="Bluhm B."/>
            <person name="Cannon C."/>
            <person name="Castanera R."/>
            <person name="Culley D."/>
            <person name="Daum C."/>
            <person name="Ezra D."/>
            <person name="Gonzalez J."/>
            <person name="Henrissat B."/>
            <person name="Kuo A."/>
            <person name="Liang C."/>
            <person name="Lipzen A."/>
            <person name="Lutzoni F."/>
            <person name="Magnuson J."/>
            <person name="Mondo S."/>
            <person name="Nolan M."/>
            <person name="Ohm R."/>
            <person name="Pangilinan J."/>
            <person name="Park H.-J."/>
            <person name="Ramirez L."/>
            <person name="Alfaro M."/>
            <person name="Sun H."/>
            <person name="Tritt A."/>
            <person name="Yoshinaga Y."/>
            <person name="Zwiers L.-H."/>
            <person name="Turgeon B."/>
            <person name="Goodwin S."/>
            <person name="Spatafora J."/>
            <person name="Crous P."/>
            <person name="Grigoriev I."/>
        </authorList>
    </citation>
    <scope>NUCLEOTIDE SEQUENCE</scope>
    <source>
        <strain evidence="2">CBS 133067</strain>
    </source>
</reference>
<feature type="compositionally biased region" description="Pro residues" evidence="1">
    <location>
        <begin position="53"/>
        <end position="68"/>
    </location>
</feature>
<dbReference type="EMBL" id="ML978123">
    <property type="protein sequence ID" value="KAF2101367.1"/>
    <property type="molecule type" value="Genomic_DNA"/>
</dbReference>
<evidence type="ECO:0000313" key="2">
    <source>
        <dbReference type="EMBL" id="KAF2101367.1"/>
    </source>
</evidence>
<keyword evidence="3" id="KW-1185">Reference proteome</keyword>
<proteinExistence type="predicted"/>
<comment type="caution">
    <text evidence="2">The sequence shown here is derived from an EMBL/GenBank/DDBJ whole genome shotgun (WGS) entry which is preliminary data.</text>
</comment>
<evidence type="ECO:0000313" key="3">
    <source>
        <dbReference type="Proteomes" id="UP000799772"/>
    </source>
</evidence>
<protein>
    <submittedName>
        <fullName evidence="2">Uncharacterized protein</fullName>
    </submittedName>
</protein>
<organism evidence="2 3">
    <name type="scientific">Rhizodiscina lignyota</name>
    <dbReference type="NCBI Taxonomy" id="1504668"/>
    <lineage>
        <taxon>Eukaryota</taxon>
        <taxon>Fungi</taxon>
        <taxon>Dikarya</taxon>
        <taxon>Ascomycota</taxon>
        <taxon>Pezizomycotina</taxon>
        <taxon>Dothideomycetes</taxon>
        <taxon>Pleosporomycetidae</taxon>
        <taxon>Aulographales</taxon>
        <taxon>Rhizodiscinaceae</taxon>
        <taxon>Rhizodiscina</taxon>
    </lineage>
</organism>
<gene>
    <name evidence="2" type="ORF">NA57DRAFT_53339</name>
</gene>
<accession>A0A9P4MBG6</accession>
<dbReference type="Proteomes" id="UP000799772">
    <property type="component" value="Unassembled WGS sequence"/>
</dbReference>
<feature type="compositionally biased region" description="Pro residues" evidence="1">
    <location>
        <begin position="104"/>
        <end position="116"/>
    </location>
</feature>
<dbReference type="AlphaFoldDB" id="A0A9P4MBG6"/>
<evidence type="ECO:0000256" key="1">
    <source>
        <dbReference type="SAM" id="MobiDB-lite"/>
    </source>
</evidence>
<name>A0A9P4MBG6_9PEZI</name>
<feature type="region of interest" description="Disordered" evidence="1">
    <location>
        <begin position="1"/>
        <end position="176"/>
    </location>
</feature>